<name>F2R580_STRVP</name>
<accession>F2R580</accession>
<protein>
    <submittedName>
        <fullName evidence="1">Uncharacterized protein</fullName>
    </submittedName>
</protein>
<dbReference type="GeneID" id="51865759"/>
<dbReference type="RefSeq" id="WP_015036382.1">
    <property type="nucleotide sequence ID" value="NC_018750.1"/>
</dbReference>
<dbReference type="HOGENOM" id="CLU_2620703_0_0_11"/>
<evidence type="ECO:0000313" key="1">
    <source>
        <dbReference type="EMBL" id="CCA58484.1"/>
    </source>
</evidence>
<dbReference type="eggNOG" id="ENOG50320A7">
    <property type="taxonomic scope" value="Bacteria"/>
</dbReference>
<reference evidence="1 2" key="1">
    <citation type="journal article" date="2011" name="BMC Genomics">
        <title>Genome-wide analysis of the role of GlnR in Streptomyces venezuelae provides new insights into global nitrogen regulation in actinomycetes.</title>
        <authorList>
            <person name="Pullan S.T."/>
            <person name="Bibb M.J."/>
            <person name="Merrick M."/>
        </authorList>
    </citation>
    <scope>NUCLEOTIDE SEQUENCE [LARGE SCALE GENOMIC DNA]</scope>
    <source>
        <strain evidence="1">ATCC 10712</strain>
    </source>
</reference>
<dbReference type="PATRIC" id="fig|953739.5.peg.335"/>
<dbReference type="OrthoDB" id="3872514at2"/>
<dbReference type="EMBL" id="FR845719">
    <property type="protein sequence ID" value="CCA58484.1"/>
    <property type="molecule type" value="Genomic_DNA"/>
</dbReference>
<dbReference type="Proteomes" id="UP000006854">
    <property type="component" value="Chromosome"/>
</dbReference>
<dbReference type="STRING" id="953739.SVEN_5198"/>
<dbReference type="KEGG" id="sve:SVEN_5198"/>
<dbReference type="AlphaFoldDB" id="F2R580"/>
<evidence type="ECO:0000313" key="2">
    <source>
        <dbReference type="Proteomes" id="UP000006854"/>
    </source>
</evidence>
<gene>
    <name evidence="1" type="ordered locus">SVEN_5198</name>
</gene>
<keyword evidence="2" id="KW-1185">Reference proteome</keyword>
<organism evidence="1 2">
    <name type="scientific">Streptomyces venezuelae (strain ATCC 10712 / CBS 650.69 / DSM 40230 / JCM 4526 / NBRC 13096 / PD 04745)</name>
    <dbReference type="NCBI Taxonomy" id="953739"/>
    <lineage>
        <taxon>Bacteria</taxon>
        <taxon>Bacillati</taxon>
        <taxon>Actinomycetota</taxon>
        <taxon>Actinomycetes</taxon>
        <taxon>Kitasatosporales</taxon>
        <taxon>Streptomycetaceae</taxon>
        <taxon>Streptomyces</taxon>
    </lineage>
</organism>
<sequence>MPGSTTIRPGHGVDPIEHADALRLTSLMKELHRLLTEEGPDRLTDAQIAALRAGDGLHREGLTDWVERIARDLERATA</sequence>
<proteinExistence type="predicted"/>